<dbReference type="InterPro" id="IPR029058">
    <property type="entry name" value="AB_hydrolase_fold"/>
</dbReference>
<dbReference type="PANTHER" id="PTHR43798:SF33">
    <property type="entry name" value="HYDROLASE, PUTATIVE (AFU_ORTHOLOGUE AFUA_2G14860)-RELATED"/>
    <property type="match status" value="1"/>
</dbReference>
<reference evidence="3" key="1">
    <citation type="journal article" date="2014" name="Front. Microbiol.">
        <title>High frequency of phylogenetically diverse reductive dehalogenase-homologous genes in deep subseafloor sedimentary metagenomes.</title>
        <authorList>
            <person name="Kawai M."/>
            <person name="Futagami T."/>
            <person name="Toyoda A."/>
            <person name="Takaki Y."/>
            <person name="Nishi S."/>
            <person name="Hori S."/>
            <person name="Arai W."/>
            <person name="Tsubouchi T."/>
            <person name="Morono Y."/>
            <person name="Uchiyama I."/>
            <person name="Ito T."/>
            <person name="Fujiyama A."/>
            <person name="Inagaki F."/>
            <person name="Takami H."/>
        </authorList>
    </citation>
    <scope>NUCLEOTIDE SEQUENCE</scope>
    <source>
        <strain evidence="3">Expedition CK06-06</strain>
    </source>
</reference>
<gene>
    <name evidence="3" type="ORF">S01H1_35699</name>
</gene>
<dbReference type="EMBL" id="BARS01022318">
    <property type="protein sequence ID" value="GAG13101.1"/>
    <property type="molecule type" value="Genomic_DNA"/>
</dbReference>
<feature type="domain" description="Serine aminopeptidase S33" evidence="2">
    <location>
        <begin position="80"/>
        <end position="173"/>
    </location>
</feature>
<proteinExistence type="predicted"/>
<feature type="non-terminal residue" evidence="3">
    <location>
        <position position="178"/>
    </location>
</feature>
<dbReference type="GO" id="GO:0016020">
    <property type="term" value="C:membrane"/>
    <property type="evidence" value="ECO:0007669"/>
    <property type="project" value="TreeGrafter"/>
</dbReference>
<keyword evidence="1" id="KW-0812">Transmembrane</keyword>
<keyword evidence="1" id="KW-1133">Transmembrane helix</keyword>
<name>X0WK91_9ZZZZ</name>
<accession>X0WK91</accession>
<dbReference type="Gene3D" id="3.40.50.1820">
    <property type="entry name" value="alpha/beta hydrolase"/>
    <property type="match status" value="1"/>
</dbReference>
<dbReference type="AlphaFoldDB" id="X0WK91"/>
<dbReference type="Pfam" id="PF12146">
    <property type="entry name" value="Hydrolase_4"/>
    <property type="match status" value="1"/>
</dbReference>
<protein>
    <recommendedName>
        <fullName evidence="2">Serine aminopeptidase S33 domain-containing protein</fullName>
    </recommendedName>
</protein>
<evidence type="ECO:0000256" key="1">
    <source>
        <dbReference type="SAM" id="Phobius"/>
    </source>
</evidence>
<organism evidence="3">
    <name type="scientific">marine sediment metagenome</name>
    <dbReference type="NCBI Taxonomy" id="412755"/>
    <lineage>
        <taxon>unclassified sequences</taxon>
        <taxon>metagenomes</taxon>
        <taxon>ecological metagenomes</taxon>
    </lineage>
</organism>
<evidence type="ECO:0000259" key="2">
    <source>
        <dbReference type="Pfam" id="PF12146"/>
    </source>
</evidence>
<dbReference type="SUPFAM" id="SSF53474">
    <property type="entry name" value="alpha/beta-Hydrolases"/>
    <property type="match status" value="1"/>
</dbReference>
<dbReference type="InterPro" id="IPR050266">
    <property type="entry name" value="AB_hydrolase_sf"/>
</dbReference>
<comment type="caution">
    <text evidence="3">The sequence shown here is derived from an EMBL/GenBank/DDBJ whole genome shotgun (WGS) entry which is preliminary data.</text>
</comment>
<dbReference type="InterPro" id="IPR022742">
    <property type="entry name" value="Hydrolase_4"/>
</dbReference>
<dbReference type="PANTHER" id="PTHR43798">
    <property type="entry name" value="MONOACYLGLYCEROL LIPASE"/>
    <property type="match status" value="1"/>
</dbReference>
<sequence length="178" mass="19791">MKKIISKIFKFIFTFVLISAVIYLGIAAVLILTGKPKKPDLAQRDLAFDELFFDYSNLPELQSFTARDGTQLVYRHYPAESDKIVILLHGSGWHSRYLLPLAEFISSESLAKVYTPDLRGHGRTTKRRGDVDYIGQFEDDLADLIAIIQKDNPKAILIVGGHSSGGGLAIRFAGSQYG</sequence>
<keyword evidence="1" id="KW-0472">Membrane</keyword>
<evidence type="ECO:0000313" key="3">
    <source>
        <dbReference type="EMBL" id="GAG13101.1"/>
    </source>
</evidence>
<feature type="transmembrane region" description="Helical" evidence="1">
    <location>
        <begin position="12"/>
        <end position="32"/>
    </location>
</feature>